<reference evidence="3 4" key="1">
    <citation type="submission" date="2012-10" db="EMBL/GenBank/DDBJ databases">
        <title>Draft Genome Sequence of Paenibacillus popilliae ATCC 14706T.</title>
        <authorList>
            <person name="Iiyama K."/>
            <person name="Mori K."/>
            <person name="Mon H."/>
            <person name="Chieda Y."/>
            <person name="Lee J.M."/>
            <person name="Kusakabe T."/>
            <person name="Tashiro K."/>
            <person name="Asano S."/>
            <person name="Yasunaga-Aoki C."/>
            <person name="Shimizu S."/>
        </authorList>
    </citation>
    <scope>NUCLEOTIDE SEQUENCE [LARGE SCALE GENOMIC DNA]</scope>
    <source>
        <strain evidence="3 4">ATCC 14706</strain>
    </source>
</reference>
<feature type="region of interest" description="Disordered" evidence="1">
    <location>
        <begin position="146"/>
        <end position="171"/>
    </location>
</feature>
<dbReference type="InterPro" id="IPR057087">
    <property type="entry name" value="Gp12-like"/>
</dbReference>
<feature type="domain" description="Phage neck terminator protein gp12-like" evidence="2">
    <location>
        <begin position="12"/>
        <end position="160"/>
    </location>
</feature>
<evidence type="ECO:0000313" key="4">
    <source>
        <dbReference type="Proteomes" id="UP000029453"/>
    </source>
</evidence>
<gene>
    <name evidence="3" type="ORF">PPOP_0185</name>
</gene>
<keyword evidence="4" id="KW-1185">Reference proteome</keyword>
<organism evidence="3 4">
    <name type="scientific">Paenibacillus popilliae ATCC 14706</name>
    <dbReference type="NCBI Taxonomy" id="1212764"/>
    <lineage>
        <taxon>Bacteria</taxon>
        <taxon>Bacillati</taxon>
        <taxon>Bacillota</taxon>
        <taxon>Bacilli</taxon>
        <taxon>Bacillales</taxon>
        <taxon>Paenibacillaceae</taxon>
        <taxon>Paenibacillus</taxon>
    </lineage>
</organism>
<evidence type="ECO:0000313" key="3">
    <source>
        <dbReference type="EMBL" id="GAC40857.1"/>
    </source>
</evidence>
<dbReference type="AlphaFoldDB" id="M9L7E8"/>
<dbReference type="EMBL" id="BALG01000014">
    <property type="protein sequence ID" value="GAC40857.1"/>
    <property type="molecule type" value="Genomic_DNA"/>
</dbReference>
<evidence type="ECO:0000256" key="1">
    <source>
        <dbReference type="SAM" id="MobiDB-lite"/>
    </source>
</evidence>
<sequence length="171" mass="19242">MIPFEQIRQVMVEGLTAHLGVPVIEIDGKGKVPPYPFMTYHFVDEGSPSGHMAVQVVGDKLIQSGTVSLSVSFQSYARSRLESVNQANRARDWFETDGHWLLKDKAGTVVVEVGSSQNHDLRIGNEWERRNGFEVELRTTNMIEQDLQPIDTADVRGDGTDGERRKSNHRH</sequence>
<dbReference type="RefSeq" id="WP_006284085.1">
    <property type="nucleotide sequence ID" value="NZ_BALG01000014.1"/>
</dbReference>
<comment type="caution">
    <text evidence="3">The sequence shown here is derived from an EMBL/GenBank/DDBJ whole genome shotgun (WGS) entry which is preliminary data.</text>
</comment>
<accession>M9L7E8</accession>
<feature type="compositionally biased region" description="Basic and acidic residues" evidence="1">
    <location>
        <begin position="153"/>
        <end position="165"/>
    </location>
</feature>
<protein>
    <recommendedName>
        <fullName evidence="2">Phage neck terminator protein gp12-like domain-containing protein</fullName>
    </recommendedName>
</protein>
<name>M9L7E8_PAEPP</name>
<evidence type="ECO:0000259" key="2">
    <source>
        <dbReference type="Pfam" id="PF23961"/>
    </source>
</evidence>
<dbReference type="NCBIfam" id="NF047498">
    <property type="entry name" value="LIC_12616_fam"/>
    <property type="match status" value="1"/>
</dbReference>
<proteinExistence type="predicted"/>
<dbReference type="Proteomes" id="UP000029453">
    <property type="component" value="Unassembled WGS sequence"/>
</dbReference>
<dbReference type="Pfam" id="PF23961">
    <property type="entry name" value="Phage_tail_terminator_9"/>
    <property type="match status" value="1"/>
</dbReference>
<dbReference type="OrthoDB" id="2921463at2"/>